<evidence type="ECO:0000313" key="5">
    <source>
        <dbReference type="Proteomes" id="UP001604277"/>
    </source>
</evidence>
<accession>A0ABD1VG13</accession>
<comment type="caution">
    <text evidence="4">The sequence shown here is derived from an EMBL/GenBank/DDBJ whole genome shotgun (WGS) entry which is preliminary data.</text>
</comment>
<dbReference type="EMBL" id="JBFOLJ010000005">
    <property type="protein sequence ID" value="KAL2536269.1"/>
    <property type="molecule type" value="Genomic_DNA"/>
</dbReference>
<evidence type="ECO:0000256" key="2">
    <source>
        <dbReference type="SAM" id="MobiDB-lite"/>
    </source>
</evidence>
<dbReference type="PANTHER" id="PTHR31662:SF39">
    <property type="match status" value="1"/>
</dbReference>
<evidence type="ECO:0000256" key="1">
    <source>
        <dbReference type="ARBA" id="ARBA00010820"/>
    </source>
</evidence>
<evidence type="ECO:0000259" key="3">
    <source>
        <dbReference type="Pfam" id="PF04504"/>
    </source>
</evidence>
<keyword evidence="5" id="KW-1185">Reference proteome</keyword>
<name>A0ABD1VG13_9LAMI</name>
<reference evidence="5" key="1">
    <citation type="submission" date="2024-07" db="EMBL/GenBank/DDBJ databases">
        <title>Two chromosome-level genome assemblies of Korean endemic species Abeliophyllum distichum and Forsythia ovata (Oleaceae).</title>
        <authorList>
            <person name="Jang H."/>
        </authorList>
    </citation>
    <scope>NUCLEOTIDE SEQUENCE [LARGE SCALE GENOMIC DNA]</scope>
</reference>
<protein>
    <submittedName>
        <fullName evidence="4">Transcription factor</fullName>
    </submittedName>
</protein>
<dbReference type="Pfam" id="PF04504">
    <property type="entry name" value="GeBP-like_DBD"/>
    <property type="match status" value="1"/>
</dbReference>
<comment type="similarity">
    <text evidence="1">Belongs to the GeBP family.</text>
</comment>
<sequence length="205" mass="23401">MTPSTSKTKRKSSTAVKHRNSPKSLPPQPPSFTSQKSNRLFTQEDEINLLKSLLNPTTNPFPNSHFSEAQITDKLRRLKQKYHKLAKTKSSIKTPHDRKIYEIARQIWGKKILSSSTPMGDDRERKGSEGDESINWSDFPVLMKHVSRAFPGNVEVYKEGLKGLGADILKGLNEKWMMLEMEEAEIIARRAQLCYHQMKLNCGGF</sequence>
<dbReference type="AlphaFoldDB" id="A0ABD1VG13"/>
<feature type="compositionally biased region" description="Polar residues" evidence="2">
    <location>
        <begin position="31"/>
        <end position="41"/>
    </location>
</feature>
<proteinExistence type="inferred from homology"/>
<evidence type="ECO:0000313" key="4">
    <source>
        <dbReference type="EMBL" id="KAL2536269.1"/>
    </source>
</evidence>
<organism evidence="4 5">
    <name type="scientific">Forsythia ovata</name>
    <dbReference type="NCBI Taxonomy" id="205694"/>
    <lineage>
        <taxon>Eukaryota</taxon>
        <taxon>Viridiplantae</taxon>
        <taxon>Streptophyta</taxon>
        <taxon>Embryophyta</taxon>
        <taxon>Tracheophyta</taxon>
        <taxon>Spermatophyta</taxon>
        <taxon>Magnoliopsida</taxon>
        <taxon>eudicotyledons</taxon>
        <taxon>Gunneridae</taxon>
        <taxon>Pentapetalae</taxon>
        <taxon>asterids</taxon>
        <taxon>lamiids</taxon>
        <taxon>Lamiales</taxon>
        <taxon>Oleaceae</taxon>
        <taxon>Forsythieae</taxon>
        <taxon>Forsythia</taxon>
    </lineage>
</organism>
<dbReference type="InterPro" id="IPR007592">
    <property type="entry name" value="GEBP"/>
</dbReference>
<feature type="domain" description="Glabrous enhancer-binding protein-like DBD" evidence="3">
    <location>
        <begin position="63"/>
        <end position="109"/>
    </location>
</feature>
<feature type="region of interest" description="Disordered" evidence="2">
    <location>
        <begin position="1"/>
        <end position="41"/>
    </location>
</feature>
<dbReference type="GO" id="GO:0010468">
    <property type="term" value="P:regulation of gene expression"/>
    <property type="evidence" value="ECO:0007669"/>
    <property type="project" value="UniProtKB-ARBA"/>
</dbReference>
<dbReference type="PANTHER" id="PTHR31662">
    <property type="entry name" value="BNAANNG10740D PROTEIN-RELATED"/>
    <property type="match status" value="1"/>
</dbReference>
<feature type="compositionally biased region" description="Basic residues" evidence="2">
    <location>
        <begin position="7"/>
        <end position="21"/>
    </location>
</feature>
<dbReference type="Proteomes" id="UP001604277">
    <property type="component" value="Unassembled WGS sequence"/>
</dbReference>
<gene>
    <name evidence="4" type="ORF">Fot_17660</name>
</gene>
<dbReference type="InterPro" id="IPR053932">
    <property type="entry name" value="GeBP-like_DBD"/>
</dbReference>